<feature type="region of interest" description="Disordered" evidence="7">
    <location>
        <begin position="668"/>
        <end position="707"/>
    </location>
</feature>
<feature type="region of interest" description="Disordered" evidence="7">
    <location>
        <begin position="527"/>
        <end position="583"/>
    </location>
</feature>
<feature type="compositionally biased region" description="Basic and acidic residues" evidence="7">
    <location>
        <begin position="291"/>
        <end position="302"/>
    </location>
</feature>
<feature type="region of interest" description="Disordered" evidence="7">
    <location>
        <begin position="1196"/>
        <end position="1581"/>
    </location>
</feature>
<feature type="region of interest" description="Disordered" evidence="7">
    <location>
        <begin position="832"/>
        <end position="858"/>
    </location>
</feature>
<comment type="caution">
    <text evidence="9">The sequence shown here is derived from an EMBL/GenBank/DDBJ whole genome shotgun (WGS) entry which is preliminary data.</text>
</comment>
<feature type="region of interest" description="Disordered" evidence="7">
    <location>
        <begin position="170"/>
        <end position="504"/>
    </location>
</feature>
<comment type="subcellular location">
    <subcellularLocation>
        <location evidence="1">Cytoplasm</location>
        <location evidence="1">Cytoskeleton</location>
    </subcellularLocation>
</comment>
<feature type="region of interest" description="Disordered" evidence="7">
    <location>
        <begin position="1"/>
        <end position="111"/>
    </location>
</feature>
<keyword evidence="10" id="KW-1185">Reference proteome</keyword>
<reference evidence="9" key="1">
    <citation type="journal article" date="2023" name="Science">
        <title>Genome structures resolve the early diversification of teleost fishes.</title>
        <authorList>
            <person name="Parey E."/>
            <person name="Louis A."/>
            <person name="Montfort J."/>
            <person name="Bouchez O."/>
            <person name="Roques C."/>
            <person name="Iampietro C."/>
            <person name="Lluch J."/>
            <person name="Castinel A."/>
            <person name="Donnadieu C."/>
            <person name="Desvignes T."/>
            <person name="Floi Bucao C."/>
            <person name="Jouanno E."/>
            <person name="Wen M."/>
            <person name="Mejri S."/>
            <person name="Dirks R."/>
            <person name="Jansen H."/>
            <person name="Henkel C."/>
            <person name="Chen W.J."/>
            <person name="Zahm M."/>
            <person name="Cabau C."/>
            <person name="Klopp C."/>
            <person name="Thompson A.W."/>
            <person name="Robinson-Rechavi M."/>
            <person name="Braasch I."/>
            <person name="Lecointre G."/>
            <person name="Bobe J."/>
            <person name="Postlethwait J.H."/>
            <person name="Berthelot C."/>
            <person name="Roest Crollius H."/>
            <person name="Guiguen Y."/>
        </authorList>
    </citation>
    <scope>NUCLEOTIDE SEQUENCE</scope>
    <source>
        <strain evidence="9">NC1722</strain>
    </source>
</reference>
<evidence type="ECO:0000256" key="3">
    <source>
        <dbReference type="ARBA" id="ARBA00022553"/>
    </source>
</evidence>
<dbReference type="GO" id="GO:0043005">
    <property type="term" value="C:neuron projection"/>
    <property type="evidence" value="ECO:0007669"/>
    <property type="project" value="TreeGrafter"/>
</dbReference>
<keyword evidence="6" id="KW-0206">Cytoskeleton</keyword>
<protein>
    <recommendedName>
        <fullName evidence="8">MAP2/Tau projection domain-containing protein</fullName>
    </recommendedName>
</protein>
<keyword evidence="5" id="KW-0677">Repeat</keyword>
<feature type="non-terminal residue" evidence="9">
    <location>
        <position position="1581"/>
    </location>
</feature>
<feature type="domain" description="MAP2/Tau projection" evidence="8">
    <location>
        <begin position="1012"/>
        <end position="1410"/>
    </location>
</feature>
<feature type="compositionally biased region" description="Basic and acidic residues" evidence="7">
    <location>
        <begin position="192"/>
        <end position="205"/>
    </location>
</feature>
<feature type="compositionally biased region" description="Low complexity" evidence="7">
    <location>
        <begin position="16"/>
        <end position="28"/>
    </location>
</feature>
<proteinExistence type="predicted"/>
<evidence type="ECO:0000313" key="10">
    <source>
        <dbReference type="Proteomes" id="UP001221898"/>
    </source>
</evidence>
<keyword evidence="4" id="KW-0493">Microtubule</keyword>
<feature type="domain" description="MAP2/Tau projection" evidence="8">
    <location>
        <begin position="337"/>
        <end position="800"/>
    </location>
</feature>
<keyword evidence="3" id="KW-0597">Phosphoprotein</keyword>
<dbReference type="InterPro" id="IPR001084">
    <property type="entry name" value="MAP_tubulin-bd_rpt"/>
</dbReference>
<feature type="compositionally biased region" description="Basic and acidic residues" evidence="7">
    <location>
        <begin position="835"/>
        <end position="858"/>
    </location>
</feature>
<dbReference type="InterPro" id="IPR013588">
    <property type="entry name" value="MAP2_projctn"/>
</dbReference>
<evidence type="ECO:0000256" key="2">
    <source>
        <dbReference type="ARBA" id="ARBA00022490"/>
    </source>
</evidence>
<gene>
    <name evidence="9" type="ORF">AAFF_G00213340</name>
</gene>
<accession>A0AAD7RH52</accession>
<evidence type="ECO:0000256" key="1">
    <source>
        <dbReference type="ARBA" id="ARBA00004245"/>
    </source>
</evidence>
<feature type="compositionally biased region" description="Polar residues" evidence="7">
    <location>
        <begin position="323"/>
        <end position="332"/>
    </location>
</feature>
<dbReference type="PANTHER" id="PTHR11501:SF15">
    <property type="entry name" value="MICROTUBULE-ASSOCIATED PROTEIN 2"/>
    <property type="match status" value="1"/>
</dbReference>
<feature type="compositionally biased region" description="Basic and acidic residues" evidence="7">
    <location>
        <begin position="1153"/>
        <end position="1165"/>
    </location>
</feature>
<feature type="compositionally biased region" description="Basic and acidic residues" evidence="7">
    <location>
        <begin position="1346"/>
        <end position="1365"/>
    </location>
</feature>
<name>A0AAD7RH52_9TELE</name>
<feature type="compositionally biased region" description="Basic and acidic residues" evidence="7">
    <location>
        <begin position="1066"/>
        <end position="1080"/>
    </location>
</feature>
<feature type="compositionally biased region" description="Basic residues" evidence="7">
    <location>
        <begin position="1332"/>
        <end position="1342"/>
    </location>
</feature>
<evidence type="ECO:0000256" key="7">
    <source>
        <dbReference type="SAM" id="MobiDB-lite"/>
    </source>
</evidence>
<dbReference type="InterPro" id="IPR027324">
    <property type="entry name" value="MAP2/MAP4/Tau"/>
</dbReference>
<evidence type="ECO:0000256" key="6">
    <source>
        <dbReference type="ARBA" id="ARBA00023212"/>
    </source>
</evidence>
<dbReference type="PANTHER" id="PTHR11501">
    <property type="entry name" value="MICROTUBULE-ASSOCIATED PROTEIN"/>
    <property type="match status" value="1"/>
</dbReference>
<feature type="compositionally biased region" description="Low complexity" evidence="7">
    <location>
        <begin position="1466"/>
        <end position="1476"/>
    </location>
</feature>
<feature type="compositionally biased region" description="Low complexity" evidence="7">
    <location>
        <begin position="281"/>
        <end position="290"/>
    </location>
</feature>
<feature type="compositionally biased region" description="Basic and acidic residues" evidence="7">
    <location>
        <begin position="1091"/>
        <end position="1111"/>
    </location>
</feature>
<feature type="compositionally biased region" description="Basic and acidic residues" evidence="7">
    <location>
        <begin position="244"/>
        <end position="260"/>
    </location>
</feature>
<dbReference type="GO" id="GO:0005874">
    <property type="term" value="C:microtubule"/>
    <property type="evidence" value="ECO:0007669"/>
    <property type="project" value="UniProtKB-KW"/>
</dbReference>
<dbReference type="Proteomes" id="UP001221898">
    <property type="component" value="Unassembled WGS sequence"/>
</dbReference>
<keyword evidence="2" id="KW-0963">Cytoplasm</keyword>
<feature type="compositionally biased region" description="Basic and acidic residues" evidence="7">
    <location>
        <begin position="339"/>
        <end position="453"/>
    </location>
</feature>
<feature type="compositionally biased region" description="Low complexity" evidence="7">
    <location>
        <begin position="679"/>
        <end position="704"/>
    </location>
</feature>
<evidence type="ECO:0000256" key="5">
    <source>
        <dbReference type="ARBA" id="ARBA00022737"/>
    </source>
</evidence>
<sequence length="1581" mass="171422">MADGRQPQDSGPQWVPPGAQQDQAPPAGHSENGYSSYRSCQPGEGSASYSAAKENGFNGDLSGGHVVTAVEDSANLPPSPPPSPSAEQFGPLEQDVGDEEEARPLQRFQNSRERCKFLAPSISVSVPDDDPSHSDEEYFEHPLFSPEWTRHGYCPSGQAAAFRQIEEESVEALAAAAEEEETAAAAAPGEQEQQRSGEEPERGPEAEPLEQAENLGKAQARPCPQAEAASETARAPNGSGDEAGLEKCPEEALKMDEGKPDSGLAAATADSDLAEKHLEELPALLSPAPHASEKDKEAHSKAAPESSAPVPSNGQSHPKEATEPTQKQSDIPPQQPVEQGKREEKTDPSKASAEKEDRSTPKTAAEEHAHKDAHKDSGVTDESVRSKDSQDGEEMRMDDKPKGISGEKDVKSDDKKDKEMTMGVESKDIKEKAGETSESKVEALASEVKKTEAHQGASNVKPAEASEKEEAKGQAVSVDTKGNVETPDQRKSVSEKEGLKMRMDTADRLDDLDVGKDKSGMSAYFETSALKEDEGQGEGYYELSDTREKKISEPAAAPSPPEIGYTTLARAQSPHSFTDARLSPVEDLRAFPVTERKDEGKLSPGKLSLEQRSYSLNIPIAPMDQSSGQGQLRNFSPLATDIMSYTSGSLDESADYLPVTTPVVEKKPAFPPRILETAPSVSTPPSSPPDVTTSPTSSPQSESPGLPFPIKFSIKNGAIMAPDLPEMLDLAGARTRLTSDSSDSEMMRRKSVPANVLMSDSLAHLLLGDKNQKAARSESQLEEMGYCVFNEYSGPMPSPADVHSPFDSPPQIFTTVISEEEDTGAKESIATGEGEVQKAQDQKVEAEEKETKRKTVEEVEMAEGKGAVEVKIECAVGEESKETVLIKGVSADDSKSKPAIKPAEPFEEKPKELGLKIGLKGQIIPEVEELDLSREASPVPPDRFVTEAVQVQPDRSAGFFITPTVTVTPDETEPGRDATLTTEAEIADAEKKIRKLEMESRPLSLEEERELQELREKVKDKPDLVHQEAYEEVDAEDVYQLAGVAKERIKRPVKPSPASSVESATEEEKVAVHEPKKLQQPEEEAVSPKAEPTKQEAPEEGAREASAKPEEPAPVTTTVQVEQREEEDDDEDVELAEEPEEVMEEVQPPAFLGKEKEKEVAKEEGAIAAAKEPSEPRAIIESVVTVEDDFITVVQTIDAGEQPGHSVRFSAPPEDDQPQAPQEEEEEEEEEEESIEIAQEVALEAASLEDISDVAEVPEMTTSPVREPASESELQPETYDDYKDETTIDDSILDTDSAWADTQDDDRSIVTEKIEPLPKTSPAKKPSEEKRTKGRASGRAKGRVSTPEHRPVRREPSSGPRDEIRKKKAVIKKADLTKKSDTRSPSRKSAFKPAARQPRPVQHNVCAKRKPAAMAVTDGRQPLSVAQKTRERTADGSSRSPEKRSSLPRPASILTRRTQPAEQDETSTSITSSGSTAPRRPTSFRTEGRAEHRTGRAPSMTGAETSARARPAAAAPRPGPPAPRPLLSQEKRVAIIRTPPKSPATTPKQLRVLNQPLPDLKNVRSKIGSTDNIKYQPKGGQ</sequence>
<feature type="compositionally biased region" description="Basic and acidic residues" evidence="7">
    <location>
        <begin position="1305"/>
        <end position="1316"/>
    </location>
</feature>
<feature type="compositionally biased region" description="Basic and acidic residues" evidence="7">
    <location>
        <begin position="1372"/>
        <end position="1384"/>
    </location>
</feature>
<dbReference type="GO" id="GO:0008017">
    <property type="term" value="F:microtubule binding"/>
    <property type="evidence" value="ECO:0007669"/>
    <property type="project" value="InterPro"/>
</dbReference>
<dbReference type="Pfam" id="PF08377">
    <property type="entry name" value="MAP2_projctn"/>
    <property type="match status" value="2"/>
</dbReference>
<feature type="compositionally biased region" description="Acidic residues" evidence="7">
    <location>
        <begin position="1213"/>
        <end position="1235"/>
    </location>
</feature>
<dbReference type="Pfam" id="PF00418">
    <property type="entry name" value="Tubulin-binding"/>
    <property type="match status" value="1"/>
</dbReference>
<evidence type="ECO:0000259" key="8">
    <source>
        <dbReference type="Pfam" id="PF08377"/>
    </source>
</evidence>
<dbReference type="EMBL" id="JAINUG010000282">
    <property type="protein sequence ID" value="KAJ8383965.1"/>
    <property type="molecule type" value="Genomic_DNA"/>
</dbReference>
<organism evidence="9 10">
    <name type="scientific">Aldrovandia affinis</name>
    <dbReference type="NCBI Taxonomy" id="143900"/>
    <lineage>
        <taxon>Eukaryota</taxon>
        <taxon>Metazoa</taxon>
        <taxon>Chordata</taxon>
        <taxon>Craniata</taxon>
        <taxon>Vertebrata</taxon>
        <taxon>Euteleostomi</taxon>
        <taxon>Actinopterygii</taxon>
        <taxon>Neopterygii</taxon>
        <taxon>Teleostei</taxon>
        <taxon>Notacanthiformes</taxon>
        <taxon>Halosauridae</taxon>
        <taxon>Aldrovandia</taxon>
    </lineage>
</organism>
<feature type="region of interest" description="Disordered" evidence="7">
    <location>
        <begin position="1045"/>
        <end position="1175"/>
    </location>
</feature>
<feature type="compositionally biased region" description="Basic and acidic residues" evidence="7">
    <location>
        <begin position="487"/>
        <end position="504"/>
    </location>
</feature>
<feature type="compositionally biased region" description="Basic and acidic residues" evidence="7">
    <location>
        <begin position="1428"/>
        <end position="1445"/>
    </location>
</feature>
<dbReference type="PROSITE" id="PS51491">
    <property type="entry name" value="TAU_MAP_2"/>
    <property type="match status" value="1"/>
</dbReference>
<evidence type="ECO:0000256" key="4">
    <source>
        <dbReference type="ARBA" id="ARBA00022701"/>
    </source>
</evidence>
<dbReference type="GO" id="GO:0031175">
    <property type="term" value="P:neuron projection development"/>
    <property type="evidence" value="ECO:0007669"/>
    <property type="project" value="TreeGrafter"/>
</dbReference>
<feature type="compositionally biased region" description="Acidic residues" evidence="7">
    <location>
        <begin position="1124"/>
        <end position="1144"/>
    </location>
</feature>
<evidence type="ECO:0000313" key="9">
    <source>
        <dbReference type="EMBL" id="KAJ8383965.1"/>
    </source>
</evidence>
<dbReference type="GO" id="GO:0000226">
    <property type="term" value="P:microtubule cytoskeleton organization"/>
    <property type="evidence" value="ECO:0007669"/>
    <property type="project" value="TreeGrafter"/>
</dbReference>